<dbReference type="RefSeq" id="WP_126724169.1">
    <property type="nucleotide sequence ID" value="NZ_RYZH01000006.1"/>
</dbReference>
<dbReference type="AlphaFoldDB" id="A0A432MPB9"/>
<keyword evidence="4" id="KW-1185">Reference proteome</keyword>
<accession>A0A432MPB9</accession>
<evidence type="ECO:0000313" key="3">
    <source>
        <dbReference type="EMBL" id="RUL88918.1"/>
    </source>
</evidence>
<protein>
    <submittedName>
        <fullName evidence="3">YHS domain-containing protein</fullName>
    </submittedName>
</protein>
<dbReference type="Pfam" id="PF04945">
    <property type="entry name" value="YHS"/>
    <property type="match status" value="1"/>
</dbReference>
<name>A0A432MPB9_9BACT</name>
<dbReference type="InterPro" id="IPR007029">
    <property type="entry name" value="YHS_dom"/>
</dbReference>
<dbReference type="Proteomes" id="UP000280296">
    <property type="component" value="Unassembled WGS sequence"/>
</dbReference>
<proteinExistence type="predicted"/>
<dbReference type="InterPro" id="IPR012348">
    <property type="entry name" value="RNR-like"/>
</dbReference>
<feature type="domain" description="YHS" evidence="2">
    <location>
        <begin position="33"/>
        <end position="72"/>
    </location>
</feature>
<evidence type="ECO:0000256" key="1">
    <source>
        <dbReference type="SAM" id="SignalP"/>
    </source>
</evidence>
<organism evidence="3 4">
    <name type="scientific">Tautonia sociabilis</name>
    <dbReference type="NCBI Taxonomy" id="2080755"/>
    <lineage>
        <taxon>Bacteria</taxon>
        <taxon>Pseudomonadati</taxon>
        <taxon>Planctomycetota</taxon>
        <taxon>Planctomycetia</taxon>
        <taxon>Isosphaerales</taxon>
        <taxon>Isosphaeraceae</taxon>
        <taxon>Tautonia</taxon>
    </lineage>
</organism>
<gene>
    <name evidence="3" type="ORF">TsocGM_04795</name>
</gene>
<reference evidence="3 4" key="2">
    <citation type="submission" date="2019-01" db="EMBL/GenBank/DDBJ databases">
        <title>Tautonia sociabilis, a novel thermotolerant planctomycete of Isosphaeraceae family, isolated from a 4000 m deep subterranean habitat.</title>
        <authorList>
            <person name="Kovaleva O.L."/>
            <person name="Elcheninov A.G."/>
            <person name="Van Heerden E."/>
            <person name="Toshchakov S.V."/>
            <person name="Novikov A."/>
            <person name="Bonch-Osmolovskaya E.A."/>
            <person name="Kublanov I.V."/>
        </authorList>
    </citation>
    <scope>NUCLEOTIDE SEQUENCE [LARGE SCALE GENOMIC DNA]</scope>
    <source>
        <strain evidence="3 4">GM2012</strain>
    </source>
</reference>
<feature type="signal peptide" evidence="1">
    <location>
        <begin position="1"/>
        <end position="18"/>
    </location>
</feature>
<dbReference type="GO" id="GO:0016491">
    <property type="term" value="F:oxidoreductase activity"/>
    <property type="evidence" value="ECO:0007669"/>
    <property type="project" value="InterPro"/>
</dbReference>
<sequence>MRTRTLLLAIAFAVPALGFIAPEEPKLDSAKCPVSGGPVKAAQKVDYKGATVFFCCAKCPAAFTADTEKFAEKANAQLVATGQAEQLCCPLSGRPVDETKTAEIAGATVAVCCGNCLAKVEGAEDAEKLTLIFAAKPFEKAFKIKEKE</sequence>
<reference evidence="3 4" key="1">
    <citation type="submission" date="2018-12" db="EMBL/GenBank/DDBJ databases">
        <authorList>
            <person name="Toschakov S.V."/>
        </authorList>
    </citation>
    <scope>NUCLEOTIDE SEQUENCE [LARGE SCALE GENOMIC DNA]</scope>
    <source>
        <strain evidence="3 4">GM2012</strain>
    </source>
</reference>
<dbReference type="OrthoDB" id="9815497at2"/>
<dbReference type="EMBL" id="RYZH01000006">
    <property type="protein sequence ID" value="RUL88918.1"/>
    <property type="molecule type" value="Genomic_DNA"/>
</dbReference>
<feature type="chain" id="PRO_5019040132" evidence="1">
    <location>
        <begin position="19"/>
        <end position="148"/>
    </location>
</feature>
<dbReference type="Gene3D" id="1.10.620.20">
    <property type="entry name" value="Ribonucleotide Reductase, subunit A"/>
    <property type="match status" value="1"/>
</dbReference>
<evidence type="ECO:0000259" key="2">
    <source>
        <dbReference type="Pfam" id="PF04945"/>
    </source>
</evidence>
<keyword evidence="1" id="KW-0732">Signal</keyword>
<evidence type="ECO:0000313" key="4">
    <source>
        <dbReference type="Proteomes" id="UP000280296"/>
    </source>
</evidence>
<comment type="caution">
    <text evidence="3">The sequence shown here is derived from an EMBL/GenBank/DDBJ whole genome shotgun (WGS) entry which is preliminary data.</text>
</comment>